<organism evidence="2 3">
    <name type="scientific">Thalictrum thalictroides</name>
    <name type="common">Rue-anemone</name>
    <name type="synonym">Anemone thalictroides</name>
    <dbReference type="NCBI Taxonomy" id="46969"/>
    <lineage>
        <taxon>Eukaryota</taxon>
        <taxon>Viridiplantae</taxon>
        <taxon>Streptophyta</taxon>
        <taxon>Embryophyta</taxon>
        <taxon>Tracheophyta</taxon>
        <taxon>Spermatophyta</taxon>
        <taxon>Magnoliopsida</taxon>
        <taxon>Ranunculales</taxon>
        <taxon>Ranunculaceae</taxon>
        <taxon>Thalictroideae</taxon>
        <taxon>Thalictrum</taxon>
    </lineage>
</organism>
<comment type="caution">
    <text evidence="2">The sequence shown here is derived from an EMBL/GenBank/DDBJ whole genome shotgun (WGS) entry which is preliminary data.</text>
</comment>
<gene>
    <name evidence="2" type="ORF">FRX31_024841</name>
</gene>
<evidence type="ECO:0000313" key="2">
    <source>
        <dbReference type="EMBL" id="KAF5185572.1"/>
    </source>
</evidence>
<dbReference type="EMBL" id="JABWDY010030507">
    <property type="protein sequence ID" value="KAF5185572.1"/>
    <property type="molecule type" value="Genomic_DNA"/>
</dbReference>
<name>A0A7J6VML2_THATH</name>
<sequence length="63" mass="7115">MDEVNGGFKVFNGEQNHSHLIEETSNNNGSDLAPSIEKTLEQNQTATKVIRLRKKKDMETKVN</sequence>
<accession>A0A7J6VML2</accession>
<evidence type="ECO:0000256" key="1">
    <source>
        <dbReference type="SAM" id="MobiDB-lite"/>
    </source>
</evidence>
<reference evidence="2 3" key="1">
    <citation type="submission" date="2020-06" db="EMBL/GenBank/DDBJ databases">
        <title>Transcriptomic and genomic resources for Thalictrum thalictroides and T. hernandezii: Facilitating candidate gene discovery in an emerging model plant lineage.</title>
        <authorList>
            <person name="Arias T."/>
            <person name="Riano-Pachon D.M."/>
            <person name="Di Stilio V.S."/>
        </authorList>
    </citation>
    <scope>NUCLEOTIDE SEQUENCE [LARGE SCALE GENOMIC DNA]</scope>
    <source>
        <strain evidence="3">cv. WT478/WT964</strain>
        <tissue evidence="2">Leaves</tissue>
    </source>
</reference>
<proteinExistence type="predicted"/>
<feature type="region of interest" description="Disordered" evidence="1">
    <location>
        <begin position="1"/>
        <end position="34"/>
    </location>
</feature>
<evidence type="ECO:0000313" key="3">
    <source>
        <dbReference type="Proteomes" id="UP000554482"/>
    </source>
</evidence>
<keyword evidence="3" id="KW-1185">Reference proteome</keyword>
<dbReference type="AlphaFoldDB" id="A0A7J6VML2"/>
<dbReference type="Proteomes" id="UP000554482">
    <property type="component" value="Unassembled WGS sequence"/>
</dbReference>
<protein>
    <submittedName>
        <fullName evidence="2">Uncharacterized protein</fullName>
    </submittedName>
</protein>